<dbReference type="GO" id="GO:0005615">
    <property type="term" value="C:extracellular space"/>
    <property type="evidence" value="ECO:0007669"/>
    <property type="project" value="UniProtKB-KW"/>
</dbReference>
<keyword evidence="7" id="KW-1185">Reference proteome</keyword>
<keyword evidence="5" id="KW-0732">Signal</keyword>
<evidence type="ECO:0000256" key="4">
    <source>
        <dbReference type="ARBA" id="ARBA00022525"/>
    </source>
</evidence>
<sequence>MTAWIQTLLMLALLAPVYGGPHGPQEGGYRNSLHLTRLARTRVSQLLRTFKQQQLGDAHFEDRSLHLNDLPTLSTDLHRWLSLEERERLSEASDSLQIYWGVLQGMREQILAENHHPGTPQGGRTALSLPNSLHHVQLDLRDLMRRLQTLVLNTCCCPQRTHIHTRTHARTHARHAIVPRPSVRGRGGQTAWLRRLEVYVVLRDLDLYLTKTARDLLLLEARRHGSLLGVPALH</sequence>
<dbReference type="InterPro" id="IPR009079">
    <property type="entry name" value="4_helix_cytokine-like_core"/>
</dbReference>
<dbReference type="Ensembl" id="ENSGMOT00000061851.1">
    <property type="protein sequence ID" value="ENSGMOP00000050184.1"/>
    <property type="gene ID" value="ENSGMOG00000033506.1"/>
</dbReference>
<dbReference type="OMA" id="STDFYSW"/>
<dbReference type="SUPFAM" id="SSF47266">
    <property type="entry name" value="4-helical cytokines"/>
    <property type="match status" value="1"/>
</dbReference>
<evidence type="ECO:0000256" key="5">
    <source>
        <dbReference type="SAM" id="SignalP"/>
    </source>
</evidence>
<dbReference type="GeneTree" id="ENSGT00940000176842"/>
<keyword evidence="4" id="KW-0964">Secreted</keyword>
<comment type="subcellular location">
    <subcellularLocation>
        <location evidence="1">Secreted</location>
    </subcellularLocation>
</comment>
<keyword evidence="3" id="KW-0202">Cytokine</keyword>
<evidence type="ECO:0000256" key="2">
    <source>
        <dbReference type="ARBA" id="ARBA00007432"/>
    </source>
</evidence>
<dbReference type="Gene3D" id="1.20.1250.10">
    <property type="match status" value="1"/>
</dbReference>
<dbReference type="PANTHER" id="PTHR21353">
    <property type="match status" value="1"/>
</dbReference>
<dbReference type="AlphaFoldDB" id="A0A8C5BX43"/>
<evidence type="ECO:0000313" key="7">
    <source>
        <dbReference type="Proteomes" id="UP000694546"/>
    </source>
</evidence>
<feature type="chain" id="PRO_5046218418" evidence="5">
    <location>
        <begin position="20"/>
        <end position="234"/>
    </location>
</feature>
<accession>A0A8C5BX43</accession>
<dbReference type="Proteomes" id="UP000694546">
    <property type="component" value="Chromosome 7"/>
</dbReference>
<dbReference type="PANTHER" id="PTHR21353:SF9">
    <property type="match status" value="1"/>
</dbReference>
<organism evidence="6 7">
    <name type="scientific">Gadus morhua</name>
    <name type="common">Atlantic cod</name>
    <dbReference type="NCBI Taxonomy" id="8049"/>
    <lineage>
        <taxon>Eukaryota</taxon>
        <taxon>Metazoa</taxon>
        <taxon>Chordata</taxon>
        <taxon>Craniata</taxon>
        <taxon>Vertebrata</taxon>
        <taxon>Euteleostomi</taxon>
        <taxon>Actinopterygii</taxon>
        <taxon>Neopterygii</taxon>
        <taxon>Teleostei</taxon>
        <taxon>Neoteleostei</taxon>
        <taxon>Acanthomorphata</taxon>
        <taxon>Zeiogadaria</taxon>
        <taxon>Gadariae</taxon>
        <taxon>Gadiformes</taxon>
        <taxon>Gadoidei</taxon>
        <taxon>Gadidae</taxon>
        <taxon>Gadus</taxon>
    </lineage>
</organism>
<reference evidence="6" key="2">
    <citation type="submission" date="2025-09" db="UniProtKB">
        <authorList>
            <consortium name="Ensembl"/>
        </authorList>
    </citation>
    <scope>IDENTIFICATION</scope>
</reference>
<dbReference type="GO" id="GO:0007166">
    <property type="term" value="P:cell surface receptor signaling pathway"/>
    <property type="evidence" value="ECO:0007669"/>
    <property type="project" value="TreeGrafter"/>
</dbReference>
<reference evidence="6" key="1">
    <citation type="submission" date="2025-08" db="UniProtKB">
        <authorList>
            <consortium name="Ensembl"/>
        </authorList>
    </citation>
    <scope>IDENTIFICATION</scope>
</reference>
<protein>
    <submittedName>
        <fullName evidence="6">Uncharacterized protein</fullName>
    </submittedName>
</protein>
<dbReference type="InterPro" id="IPR010681">
    <property type="entry name" value="PRF/CT"/>
</dbReference>
<evidence type="ECO:0000256" key="1">
    <source>
        <dbReference type="ARBA" id="ARBA00004613"/>
    </source>
</evidence>
<name>A0A8C5BX43_GADMO</name>
<comment type="similarity">
    <text evidence="2">Belongs to the IL-6 superfamily.</text>
</comment>
<evidence type="ECO:0000256" key="3">
    <source>
        <dbReference type="ARBA" id="ARBA00022514"/>
    </source>
</evidence>
<feature type="signal peptide" evidence="5">
    <location>
        <begin position="1"/>
        <end position="19"/>
    </location>
</feature>
<dbReference type="GO" id="GO:0005125">
    <property type="term" value="F:cytokine activity"/>
    <property type="evidence" value="ECO:0007669"/>
    <property type="project" value="UniProtKB-KW"/>
</dbReference>
<evidence type="ECO:0000313" key="6">
    <source>
        <dbReference type="Ensembl" id="ENSGMOP00000050184.1"/>
    </source>
</evidence>
<proteinExistence type="inferred from homology"/>